<feature type="region of interest" description="Disordered" evidence="1">
    <location>
        <begin position="1"/>
        <end position="53"/>
    </location>
</feature>
<name>A0A9P0J0J3_APHGO</name>
<gene>
    <name evidence="2" type="ORF">APHIGO_LOCUS5649</name>
</gene>
<proteinExistence type="predicted"/>
<reference evidence="2" key="2">
    <citation type="submission" date="2022-10" db="EMBL/GenBank/DDBJ databases">
        <authorList>
            <consortium name="ENA_rothamsted_submissions"/>
            <consortium name="culmorum"/>
            <person name="King R."/>
        </authorList>
    </citation>
    <scope>NUCLEOTIDE SEQUENCE</scope>
</reference>
<feature type="compositionally biased region" description="Polar residues" evidence="1">
    <location>
        <begin position="27"/>
        <end position="43"/>
    </location>
</feature>
<evidence type="ECO:0000313" key="3">
    <source>
        <dbReference type="Proteomes" id="UP001154329"/>
    </source>
</evidence>
<keyword evidence="3" id="KW-1185">Reference proteome</keyword>
<dbReference type="EMBL" id="OU899035">
    <property type="protein sequence ID" value="CAH1724326.1"/>
    <property type="molecule type" value="Genomic_DNA"/>
</dbReference>
<reference evidence="2" key="1">
    <citation type="submission" date="2022-02" db="EMBL/GenBank/DDBJ databases">
        <authorList>
            <person name="King R."/>
        </authorList>
    </citation>
    <scope>NUCLEOTIDE SEQUENCE</scope>
</reference>
<evidence type="ECO:0000313" key="2">
    <source>
        <dbReference type="EMBL" id="CAH1724326.1"/>
    </source>
</evidence>
<dbReference type="AlphaFoldDB" id="A0A9P0J0J3"/>
<feature type="compositionally biased region" description="Low complexity" evidence="1">
    <location>
        <begin position="1"/>
        <end position="18"/>
    </location>
</feature>
<dbReference type="Proteomes" id="UP001154329">
    <property type="component" value="Chromosome 2"/>
</dbReference>
<organism evidence="2 3">
    <name type="scientific">Aphis gossypii</name>
    <name type="common">Cotton aphid</name>
    <dbReference type="NCBI Taxonomy" id="80765"/>
    <lineage>
        <taxon>Eukaryota</taxon>
        <taxon>Metazoa</taxon>
        <taxon>Ecdysozoa</taxon>
        <taxon>Arthropoda</taxon>
        <taxon>Hexapoda</taxon>
        <taxon>Insecta</taxon>
        <taxon>Pterygota</taxon>
        <taxon>Neoptera</taxon>
        <taxon>Paraneoptera</taxon>
        <taxon>Hemiptera</taxon>
        <taxon>Sternorrhyncha</taxon>
        <taxon>Aphidomorpha</taxon>
        <taxon>Aphidoidea</taxon>
        <taxon>Aphididae</taxon>
        <taxon>Aphidini</taxon>
        <taxon>Aphis</taxon>
        <taxon>Aphis</taxon>
    </lineage>
</organism>
<sequence>MANISPNTSLSTSNNNDSDCADELQVAETSNQSTSLEEQTTPPALSAETDPEAPAECLISADNETPAGDANLELQVSTGETLFTPALSTGPLTTEVKAVEIDLNAPAEYIASADSETPAGDANLELQVSTGETLFTPALSTGPLTTEVKAVEIDLDAPVEYIASADSETPTGDANLELQVSTGETLFTSALSTGPLTTEVKAVEIDLDVPAEYTASADSEIPAGDANLEMIGAGDTLFTPALSTGPLTTEVKAVEIDLDAPAEYIASADSETPTGDANLELQVSTGETLFTPALSTGPLTTEVKAVEIDLDAPAEYIDSEAPAGDANLELVCRLEEVRSITPGPYCFRPIKPEPVQEPPYDDDDREVACIFGLDDETVQRKQKRRRFLSIIRSAVRRTFRAVCCCCVKPDLRDID</sequence>
<accession>A0A9P0J0J3</accession>
<evidence type="ECO:0000256" key="1">
    <source>
        <dbReference type="SAM" id="MobiDB-lite"/>
    </source>
</evidence>
<protein>
    <submittedName>
        <fullName evidence="2">Uncharacterized protein</fullName>
    </submittedName>
</protein>